<feature type="region of interest" description="Disordered" evidence="4">
    <location>
        <begin position="628"/>
        <end position="673"/>
    </location>
</feature>
<keyword evidence="6" id="KW-0418">Kinase</keyword>
<dbReference type="PANTHER" id="PTHR44167:SF26">
    <property type="entry name" value="PROTEIN KINASE, PUTATIVE (AFU_ORTHOLOGUE AFUA_5G07950)-RELATED"/>
    <property type="match status" value="1"/>
</dbReference>
<dbReference type="GO" id="GO:0004674">
    <property type="term" value="F:protein serine/threonine kinase activity"/>
    <property type="evidence" value="ECO:0007669"/>
    <property type="project" value="TreeGrafter"/>
</dbReference>
<dbReference type="GO" id="GO:0051598">
    <property type="term" value="P:meiotic recombination checkpoint signaling"/>
    <property type="evidence" value="ECO:0007669"/>
    <property type="project" value="TreeGrafter"/>
</dbReference>
<name>A0A364NAN0_STELY</name>
<keyword evidence="2 3" id="KW-0067">ATP-binding</keyword>
<dbReference type="PROSITE" id="PS00108">
    <property type="entry name" value="PROTEIN_KINASE_ST"/>
    <property type="match status" value="1"/>
</dbReference>
<dbReference type="InterPro" id="IPR000719">
    <property type="entry name" value="Prot_kinase_dom"/>
</dbReference>
<dbReference type="Proteomes" id="UP000249619">
    <property type="component" value="Unassembled WGS sequence"/>
</dbReference>
<dbReference type="Pfam" id="PF00069">
    <property type="entry name" value="Pkinase"/>
    <property type="match status" value="1"/>
</dbReference>
<evidence type="ECO:0000259" key="5">
    <source>
        <dbReference type="PROSITE" id="PS50011"/>
    </source>
</evidence>
<dbReference type="EMBL" id="QGDH01000023">
    <property type="protein sequence ID" value="RAR14322.1"/>
    <property type="molecule type" value="Genomic_DNA"/>
</dbReference>
<dbReference type="InterPro" id="IPR008271">
    <property type="entry name" value="Ser/Thr_kinase_AS"/>
</dbReference>
<feature type="domain" description="Protein kinase" evidence="5">
    <location>
        <begin position="123"/>
        <end position="422"/>
    </location>
</feature>
<dbReference type="SMART" id="SM00220">
    <property type="entry name" value="S_TKc"/>
    <property type="match status" value="1"/>
</dbReference>
<evidence type="ECO:0000313" key="6">
    <source>
        <dbReference type="EMBL" id="RAR14322.1"/>
    </source>
</evidence>
<organism evidence="6 7">
    <name type="scientific">Stemphylium lycopersici</name>
    <name type="common">Tomato gray leaf spot disease fungus</name>
    <name type="synonym">Thyrospora lycopersici</name>
    <dbReference type="NCBI Taxonomy" id="183478"/>
    <lineage>
        <taxon>Eukaryota</taxon>
        <taxon>Fungi</taxon>
        <taxon>Dikarya</taxon>
        <taxon>Ascomycota</taxon>
        <taxon>Pezizomycotina</taxon>
        <taxon>Dothideomycetes</taxon>
        <taxon>Pleosporomycetidae</taxon>
        <taxon>Pleosporales</taxon>
        <taxon>Pleosporineae</taxon>
        <taxon>Pleosporaceae</taxon>
        <taxon>Stemphylium</taxon>
    </lineage>
</organism>
<dbReference type="PROSITE" id="PS50011">
    <property type="entry name" value="PROTEIN_KINASE_DOM"/>
    <property type="match status" value="1"/>
</dbReference>
<keyword evidence="6" id="KW-0808">Transferase</keyword>
<sequence>MSVVSVEQSRYSWCDDLTVSRLHLRIHCILYEQDPISNVAPLVYATDLSANGTYLRKSDSKYAASHDVGVLMGHKNTFLLDDGDELRLSDTITLIYVSRGSMKPVEFTPIQEMERQLFASRYLLTDRMLGEGGYGKVLVGINQQTQQQLACKIVQMDKIAAEVSRTPANELKQHVGPSKGRCFREFNILKDLSHPNIVAIEKVFCSRESIYIFQELVTGGDLFSFLEFNGGRLGSMQAAVIVRQILKGIQHLHNQDIVHRDLKPDNILMSSLEDGARVVITDFGSARHLPRRSSQPDKCQRMFSCVGTLEYTAPEIHKANRTIPAEQGYSKSVDMWSVGSLTATVLTGDNLFTNRAHSEYELNPQGVIVGLAAICDLSVLDDEYNPLWNLIGFRPKDFVRGLLVLEEERRMTATEALAHHWFTSYAEDFEELYARSVADWVPPTNNVQLVEEIGGLLPSSAITGLSDSIWNQETTSRHFTPREPRTFGSMVYQNSVSQCLRAESEPLSLVAADTAHFVSQVQPSSHGFKDNSSEHQYSQQSFDAADNDDFAPLAYGKFPPTSAKLSRGHGKPLVLDVTPLETYNNSASSRSSIDSEESLNDVTNHYSQQGYFIHLTPPPDSQLESESIQVSETPTEEQVYRTPRRVRGQDSDEADHKSQFQGDYLQQEATDEEQDAILVHETPPEFLWTRARWSDQQLPTYRVKR</sequence>
<proteinExistence type="predicted"/>
<feature type="compositionally biased region" description="Basic and acidic residues" evidence="4">
    <location>
        <begin position="647"/>
        <end position="658"/>
    </location>
</feature>
<dbReference type="Gene3D" id="2.60.200.20">
    <property type="match status" value="1"/>
</dbReference>
<reference evidence="7" key="1">
    <citation type="submission" date="2018-05" db="EMBL/GenBank/DDBJ databases">
        <title>Draft genome sequence of Stemphylium lycopersici strain CIDEFI 213.</title>
        <authorList>
            <person name="Medina R."/>
            <person name="Franco M.E.E."/>
            <person name="Lucentini C.G."/>
            <person name="Saparrat M.C.N."/>
            <person name="Balatti P.A."/>
        </authorList>
    </citation>
    <scope>NUCLEOTIDE SEQUENCE [LARGE SCALE GENOMIC DNA]</scope>
    <source>
        <strain evidence="7">CIDEFI 213</strain>
    </source>
</reference>
<dbReference type="SUPFAM" id="SSF56112">
    <property type="entry name" value="Protein kinase-like (PK-like)"/>
    <property type="match status" value="1"/>
</dbReference>
<keyword evidence="7" id="KW-1185">Reference proteome</keyword>
<dbReference type="PROSITE" id="PS00107">
    <property type="entry name" value="PROTEIN_KINASE_ATP"/>
    <property type="match status" value="1"/>
</dbReference>
<dbReference type="InterPro" id="IPR017441">
    <property type="entry name" value="Protein_kinase_ATP_BS"/>
</dbReference>
<dbReference type="GO" id="GO:0005634">
    <property type="term" value="C:nucleus"/>
    <property type="evidence" value="ECO:0007669"/>
    <property type="project" value="TreeGrafter"/>
</dbReference>
<feature type="binding site" evidence="3">
    <location>
        <position position="152"/>
    </location>
    <ligand>
        <name>ATP</name>
        <dbReference type="ChEBI" id="CHEBI:30616"/>
    </ligand>
</feature>
<dbReference type="InterPro" id="IPR008984">
    <property type="entry name" value="SMAD_FHA_dom_sf"/>
</dbReference>
<comment type="caution">
    <text evidence="6">The sequence shown here is derived from an EMBL/GenBank/DDBJ whole genome shotgun (WGS) entry which is preliminary data.</text>
</comment>
<protein>
    <submittedName>
        <fullName evidence="6">Pkinase-domain-containing protein</fullName>
    </submittedName>
</protein>
<dbReference type="InterPro" id="IPR011009">
    <property type="entry name" value="Kinase-like_dom_sf"/>
</dbReference>
<dbReference type="GO" id="GO:0005524">
    <property type="term" value="F:ATP binding"/>
    <property type="evidence" value="ECO:0007669"/>
    <property type="project" value="UniProtKB-UniRule"/>
</dbReference>
<dbReference type="AlphaFoldDB" id="A0A364NAN0"/>
<dbReference type="GO" id="GO:0005737">
    <property type="term" value="C:cytoplasm"/>
    <property type="evidence" value="ECO:0007669"/>
    <property type="project" value="TreeGrafter"/>
</dbReference>
<evidence type="ECO:0000313" key="7">
    <source>
        <dbReference type="Proteomes" id="UP000249619"/>
    </source>
</evidence>
<evidence type="ECO:0000256" key="2">
    <source>
        <dbReference type="ARBA" id="ARBA00022840"/>
    </source>
</evidence>
<dbReference type="Gene3D" id="1.10.510.10">
    <property type="entry name" value="Transferase(Phosphotransferase) domain 1"/>
    <property type="match status" value="1"/>
</dbReference>
<dbReference type="Gene3D" id="3.30.200.20">
    <property type="entry name" value="Phosphorylase Kinase, domain 1"/>
    <property type="match status" value="1"/>
</dbReference>
<accession>A0A364NAN0</accession>
<dbReference type="PANTHER" id="PTHR44167">
    <property type="entry name" value="OVARIAN-SPECIFIC SERINE/THREONINE-PROTEIN KINASE LOK-RELATED"/>
    <property type="match status" value="1"/>
</dbReference>
<keyword evidence="1 3" id="KW-0547">Nucleotide-binding</keyword>
<gene>
    <name evidence="6" type="ORF">DDE83_002272</name>
</gene>
<evidence type="ECO:0000256" key="1">
    <source>
        <dbReference type="ARBA" id="ARBA00022741"/>
    </source>
</evidence>
<evidence type="ECO:0000256" key="4">
    <source>
        <dbReference type="SAM" id="MobiDB-lite"/>
    </source>
</evidence>
<evidence type="ECO:0000256" key="3">
    <source>
        <dbReference type="PROSITE-ProRule" id="PRU10141"/>
    </source>
</evidence>
<dbReference type="STRING" id="183478.A0A364NAN0"/>
<dbReference type="SUPFAM" id="SSF49879">
    <property type="entry name" value="SMAD/FHA domain"/>
    <property type="match status" value="1"/>
</dbReference>